<dbReference type="SUPFAM" id="SSF55550">
    <property type="entry name" value="SH2 domain"/>
    <property type="match status" value="1"/>
</dbReference>
<dbReference type="PANTHER" id="PTHR16186">
    <property type="entry name" value="SIGNAL-TRANSDUCING ADAPTOR PROTEIN-RELATED"/>
    <property type="match status" value="1"/>
</dbReference>
<organism evidence="2 3">
    <name type="scientific">Phasianus colchicus</name>
    <name type="common">Common pheasant</name>
    <dbReference type="NCBI Taxonomy" id="9054"/>
    <lineage>
        <taxon>Eukaryota</taxon>
        <taxon>Metazoa</taxon>
        <taxon>Chordata</taxon>
        <taxon>Craniata</taxon>
        <taxon>Vertebrata</taxon>
        <taxon>Euteleostomi</taxon>
        <taxon>Archelosauria</taxon>
        <taxon>Archosauria</taxon>
        <taxon>Dinosauria</taxon>
        <taxon>Saurischia</taxon>
        <taxon>Theropoda</taxon>
        <taxon>Coelurosauria</taxon>
        <taxon>Aves</taxon>
        <taxon>Neognathae</taxon>
        <taxon>Galloanserae</taxon>
        <taxon>Galliformes</taxon>
        <taxon>Phasianidae</taxon>
        <taxon>Phasianinae</taxon>
        <taxon>Phasianus</taxon>
    </lineage>
</organism>
<dbReference type="Ensembl" id="ENSPCLT00000028999.1">
    <property type="protein sequence ID" value="ENSPCLP00000020969.1"/>
    <property type="gene ID" value="ENSPCLG00000018359.1"/>
</dbReference>
<dbReference type="Proteomes" id="UP000472261">
    <property type="component" value="Unplaced"/>
</dbReference>
<accession>A0A669QJM9</accession>
<feature type="region of interest" description="Disordered" evidence="1">
    <location>
        <begin position="281"/>
        <end position="413"/>
    </location>
</feature>
<evidence type="ECO:0000313" key="3">
    <source>
        <dbReference type="Proteomes" id="UP000472261"/>
    </source>
</evidence>
<evidence type="ECO:0008006" key="4">
    <source>
        <dbReference type="Google" id="ProtNLM"/>
    </source>
</evidence>
<feature type="compositionally biased region" description="Pro residues" evidence="1">
    <location>
        <begin position="24"/>
        <end position="38"/>
    </location>
</feature>
<dbReference type="AlphaFoldDB" id="A0A669QJM9"/>
<dbReference type="InterPro" id="IPR036860">
    <property type="entry name" value="SH2_dom_sf"/>
</dbReference>
<feature type="region of interest" description="Disordered" evidence="1">
    <location>
        <begin position="24"/>
        <end position="43"/>
    </location>
</feature>
<dbReference type="PANTHER" id="PTHR16186:SF11">
    <property type="entry name" value="SIGNAL-TRANSDUCING ADAPTOR PROTEIN 2"/>
    <property type="match status" value="1"/>
</dbReference>
<reference evidence="2" key="1">
    <citation type="submission" date="2025-08" db="UniProtKB">
        <authorList>
            <consortium name="Ensembl"/>
        </authorList>
    </citation>
    <scope>IDENTIFICATION</scope>
</reference>
<feature type="compositionally biased region" description="Gly residues" evidence="1">
    <location>
        <begin position="394"/>
        <end position="413"/>
    </location>
</feature>
<name>A0A669QJM9_PHACC</name>
<sequence>MRGERWDSQRWELWELLRRWERGNPPPPPPALGPPCGSPPAWSTNGLGAVGWERWGGDCWDTPGWDPRGDALLGWGPRGQGPPPPRVRPLGWEERIEKKGICRCEGEGSLGLGCGGTGLGVRGMQCGGGLTTPSPLQADNVQAQELWRGFILTMMEVPTDLELLPGHIFQLSEALRQERENRRGARSVGTTAVPPCFFDVSRAEAERLLERNAGGGNVVLRPGGHGQGFSISTRQVASPGSVALLKHYRVVSVADGFLVDVDAPVSAVGLTHRHPLCPYGTGPAPPALADDKSSEVTQQPCKPPSCPPAPRHPPTAQPRRLRAPPPLPKATPSPRHAVREGECGWGKLRQRGEERGRESTAPTLLSHAGAGSPPRSAPRPTPRRVPPLPHGHSAGEGGSGQGFVWGWGAVGSP</sequence>
<evidence type="ECO:0000256" key="1">
    <source>
        <dbReference type="SAM" id="MobiDB-lite"/>
    </source>
</evidence>
<protein>
    <recommendedName>
        <fullName evidence="4">SH2 domain-containing protein</fullName>
    </recommendedName>
</protein>
<dbReference type="Gene3D" id="3.30.505.10">
    <property type="entry name" value="SH2 domain"/>
    <property type="match status" value="1"/>
</dbReference>
<feature type="compositionally biased region" description="Pro residues" evidence="1">
    <location>
        <begin position="375"/>
        <end position="389"/>
    </location>
</feature>
<dbReference type="GO" id="GO:0035591">
    <property type="term" value="F:signaling adaptor activity"/>
    <property type="evidence" value="ECO:0007669"/>
    <property type="project" value="InterPro"/>
</dbReference>
<reference evidence="2" key="2">
    <citation type="submission" date="2025-09" db="UniProtKB">
        <authorList>
            <consortium name="Ensembl"/>
        </authorList>
    </citation>
    <scope>IDENTIFICATION</scope>
</reference>
<keyword evidence="3" id="KW-1185">Reference proteome</keyword>
<dbReference type="InterPro" id="IPR011993">
    <property type="entry name" value="PH-like_dom_sf"/>
</dbReference>
<feature type="compositionally biased region" description="Pro residues" evidence="1">
    <location>
        <begin position="301"/>
        <end position="316"/>
    </location>
</feature>
<dbReference type="InterPro" id="IPR039111">
    <property type="entry name" value="STAP1/STAP2"/>
</dbReference>
<proteinExistence type="predicted"/>
<evidence type="ECO:0000313" key="2">
    <source>
        <dbReference type="Ensembl" id="ENSPCLP00000020969.1"/>
    </source>
</evidence>
<dbReference type="Gene3D" id="2.30.29.30">
    <property type="entry name" value="Pleckstrin-homology domain (PH domain)/Phosphotyrosine-binding domain (PTB)"/>
    <property type="match status" value="1"/>
</dbReference>